<protein>
    <recommendedName>
        <fullName evidence="7">Delta-like protein</fullName>
    </recommendedName>
</protein>
<evidence type="ECO:0000313" key="13">
    <source>
        <dbReference type="Proteomes" id="UP000298663"/>
    </source>
</evidence>
<dbReference type="GO" id="GO:0007154">
    <property type="term" value="P:cell communication"/>
    <property type="evidence" value="ECO:0007669"/>
    <property type="project" value="InterPro"/>
</dbReference>
<evidence type="ECO:0000256" key="2">
    <source>
        <dbReference type="ARBA" id="ARBA00022536"/>
    </source>
</evidence>
<reference evidence="12 13" key="1">
    <citation type="journal article" date="2015" name="Genome Biol.">
        <title>Comparative genomics of Steinernema reveals deeply conserved gene regulatory networks.</title>
        <authorList>
            <person name="Dillman A.R."/>
            <person name="Macchietto M."/>
            <person name="Porter C.F."/>
            <person name="Rogers A."/>
            <person name="Williams B."/>
            <person name="Antoshechkin I."/>
            <person name="Lee M.M."/>
            <person name="Goodwin Z."/>
            <person name="Lu X."/>
            <person name="Lewis E.E."/>
            <person name="Goodrich-Blair H."/>
            <person name="Stock S.P."/>
            <person name="Adams B.J."/>
            <person name="Sternberg P.W."/>
            <person name="Mortazavi A."/>
        </authorList>
    </citation>
    <scope>NUCLEOTIDE SEQUENCE [LARGE SCALE GENOMIC DNA]</scope>
    <source>
        <strain evidence="12 13">ALL</strain>
    </source>
</reference>
<feature type="transmembrane region" description="Helical" evidence="9">
    <location>
        <begin position="466"/>
        <end position="485"/>
    </location>
</feature>
<dbReference type="Gene3D" id="2.10.70.10">
    <property type="entry name" value="Complement Module, domain 1"/>
    <property type="match status" value="1"/>
</dbReference>
<keyword evidence="4 5" id="KW-1015">Disulfide bond</keyword>
<dbReference type="GO" id="GO:0005509">
    <property type="term" value="F:calcium ion binding"/>
    <property type="evidence" value="ECO:0007669"/>
    <property type="project" value="InterPro"/>
</dbReference>
<evidence type="ECO:0000256" key="9">
    <source>
        <dbReference type="SAM" id="Phobius"/>
    </source>
</evidence>
<keyword evidence="7" id="KW-0732">Signal</keyword>
<feature type="disulfide bond" evidence="5">
    <location>
        <begin position="121"/>
        <end position="130"/>
    </location>
</feature>
<keyword evidence="7 9" id="KW-0812">Transmembrane</keyword>
<feature type="disulfide bond" evidence="6">
    <location>
        <begin position="90"/>
        <end position="99"/>
    </location>
</feature>
<dbReference type="InterPro" id="IPR001774">
    <property type="entry name" value="DSL"/>
</dbReference>
<sequence length="563" mass="62667">MEKAKARFNVKMVAEIVSKQTGNVVHRLEKRMQIFPRNSSILKINENIQGSQLGMDFTVSCQDGFFGSDCTRFCRNDSRSTCDSEGNRVCRKGWSGHSCHTPVCAQDCHHGVCDAPNTCRCKAGWTGPQCTTCIKHPKCKNGMCKSDANGTHPLTCECEENWGGVWCEKDLDQCKRLKPCQNGAKCTTNGLRDFYVCNCTAGFEGKNCEIPVFRVPRDDEKCAGVDCVPNESCVEGRCQRPAIRLPFGEDVCRFDGNPKANGAKWTTMDCRQCVCKEGKVECSESHCEPRDCVRHYNICPYHQTCVGVENPSCLKGFCPTQVGFCKPWSHTSTDRLKANCDHKRESEECSRFFLEFDFDLLQPDTTVDEVCHHLALTLFAEKLMNYAFACSKTGDRRVQVNMMSVQRDFHIGKVKKGLVNNLRHNATVSTILQAVLRVVEFDGEELMAWERKSQGTVEEDVTSTKILIAIVALLLCVIAALAVLATKQSRLAAAADAEMNPEPNNLEIQEAFLAEGKDCESKFRESKSSSRKLPSRCPTPPPDYDSLPSANFDASSASPEDLV</sequence>
<evidence type="ECO:0000256" key="6">
    <source>
        <dbReference type="PROSITE-ProRule" id="PRU00377"/>
    </source>
</evidence>
<dbReference type="OrthoDB" id="5813299at2759"/>
<feature type="disulfide bond" evidence="5">
    <location>
        <begin position="180"/>
        <end position="197"/>
    </location>
</feature>
<dbReference type="PANTHER" id="PTHR24033:SF151">
    <property type="entry name" value="NOTCH 2"/>
    <property type="match status" value="1"/>
</dbReference>
<gene>
    <name evidence="12" type="ORF">L596_028153</name>
</gene>
<dbReference type="SMART" id="SM00215">
    <property type="entry name" value="VWC_out"/>
    <property type="match status" value="1"/>
</dbReference>
<evidence type="ECO:0000313" key="12">
    <source>
        <dbReference type="EMBL" id="TKR60977.1"/>
    </source>
</evidence>
<evidence type="ECO:0000256" key="1">
    <source>
        <dbReference type="ARBA" id="ARBA00022473"/>
    </source>
</evidence>
<dbReference type="AlphaFoldDB" id="A0A4U5LXN3"/>
<feature type="region of interest" description="Disordered" evidence="8">
    <location>
        <begin position="523"/>
        <end position="563"/>
    </location>
</feature>
<dbReference type="InterPro" id="IPR001007">
    <property type="entry name" value="VWF_dom"/>
</dbReference>
<dbReference type="Gene3D" id="2.10.25.10">
    <property type="entry name" value="Laminin"/>
    <property type="match status" value="2"/>
</dbReference>
<dbReference type="CDD" id="cd00054">
    <property type="entry name" value="EGF_CA"/>
    <property type="match status" value="1"/>
</dbReference>
<dbReference type="SMART" id="SM00181">
    <property type="entry name" value="EGF"/>
    <property type="match status" value="4"/>
</dbReference>
<evidence type="ECO:0000256" key="5">
    <source>
        <dbReference type="PROSITE-ProRule" id="PRU00076"/>
    </source>
</evidence>
<dbReference type="PROSITE" id="PS50026">
    <property type="entry name" value="EGF_3"/>
    <property type="match status" value="2"/>
</dbReference>
<feature type="domain" description="DSL" evidence="11">
    <location>
        <begin position="59"/>
        <end position="99"/>
    </location>
</feature>
<organism evidence="12 13">
    <name type="scientific">Steinernema carpocapsae</name>
    <name type="common">Entomopathogenic nematode</name>
    <dbReference type="NCBI Taxonomy" id="34508"/>
    <lineage>
        <taxon>Eukaryota</taxon>
        <taxon>Metazoa</taxon>
        <taxon>Ecdysozoa</taxon>
        <taxon>Nematoda</taxon>
        <taxon>Chromadorea</taxon>
        <taxon>Rhabditida</taxon>
        <taxon>Tylenchina</taxon>
        <taxon>Panagrolaimomorpha</taxon>
        <taxon>Strongyloidoidea</taxon>
        <taxon>Steinernematidae</taxon>
        <taxon>Steinernema</taxon>
    </lineage>
</organism>
<dbReference type="PANTHER" id="PTHR24033">
    <property type="entry name" value="EGF-LIKE DOMAIN-CONTAINING PROTEIN"/>
    <property type="match status" value="1"/>
</dbReference>
<dbReference type="InterPro" id="IPR000742">
    <property type="entry name" value="EGF"/>
</dbReference>
<keyword evidence="1 7" id="KW-0217">Developmental protein</keyword>
<evidence type="ECO:0000259" key="10">
    <source>
        <dbReference type="PROSITE" id="PS50026"/>
    </source>
</evidence>
<keyword evidence="7 9" id="KW-1133">Transmembrane helix</keyword>
<dbReference type="PROSITE" id="PS00022">
    <property type="entry name" value="EGF_1"/>
    <property type="match status" value="2"/>
</dbReference>
<dbReference type="SMART" id="SM00179">
    <property type="entry name" value="EGF_CA"/>
    <property type="match status" value="1"/>
</dbReference>
<feature type="disulfide bond" evidence="6">
    <location>
        <begin position="61"/>
        <end position="70"/>
    </location>
</feature>
<dbReference type="PROSITE" id="PS51051">
    <property type="entry name" value="DSL"/>
    <property type="match status" value="1"/>
</dbReference>
<evidence type="ECO:0000256" key="8">
    <source>
        <dbReference type="SAM" id="MobiDB-lite"/>
    </source>
</evidence>
<proteinExistence type="predicted"/>
<dbReference type="InterPro" id="IPR051830">
    <property type="entry name" value="NOTCH_homolog"/>
</dbReference>
<feature type="compositionally biased region" description="Polar residues" evidence="8">
    <location>
        <begin position="548"/>
        <end position="563"/>
    </location>
</feature>
<dbReference type="Pfam" id="PF01414">
    <property type="entry name" value="DSL"/>
    <property type="match status" value="1"/>
</dbReference>
<feature type="domain" description="EGF-like" evidence="10">
    <location>
        <begin position="170"/>
        <end position="209"/>
    </location>
</feature>
<dbReference type="SUPFAM" id="SSF57196">
    <property type="entry name" value="EGF/Laminin"/>
    <property type="match status" value="1"/>
</dbReference>
<evidence type="ECO:0000256" key="7">
    <source>
        <dbReference type="RuleBase" id="RU280815"/>
    </source>
</evidence>
<dbReference type="Gene3D" id="2.10.25.140">
    <property type="match status" value="1"/>
</dbReference>
<comment type="function">
    <text evidence="7">Putative Notch ligand involved in the mediation of Notch signaling.</text>
</comment>
<keyword evidence="7 9" id="KW-0472">Membrane</keyword>
<comment type="subcellular location">
    <subcellularLocation>
        <location evidence="7">Membrane</location>
        <topology evidence="7">Single-pass type I membrane protein</topology>
    </subcellularLocation>
</comment>
<evidence type="ECO:0000256" key="4">
    <source>
        <dbReference type="ARBA" id="ARBA00023157"/>
    </source>
</evidence>
<dbReference type="SMART" id="SM00051">
    <property type="entry name" value="DSL"/>
    <property type="match status" value="1"/>
</dbReference>
<keyword evidence="3 7" id="KW-0677">Repeat</keyword>
<name>A0A4U5LXN3_STECR</name>
<dbReference type="PROSITE" id="PS01186">
    <property type="entry name" value="EGF_2"/>
    <property type="match status" value="1"/>
</dbReference>
<comment type="caution">
    <text evidence="5">Lacks conserved residue(s) required for the propagation of feature annotation.</text>
</comment>
<dbReference type="Proteomes" id="UP000298663">
    <property type="component" value="Unassembled WGS sequence"/>
</dbReference>
<comment type="caution">
    <text evidence="12">The sequence shown here is derived from an EMBL/GenBank/DDBJ whole genome shotgun (WGS) entry which is preliminary data.</text>
</comment>
<evidence type="ECO:0000259" key="11">
    <source>
        <dbReference type="PROSITE" id="PS51051"/>
    </source>
</evidence>
<dbReference type="Pfam" id="PF00008">
    <property type="entry name" value="EGF"/>
    <property type="match status" value="1"/>
</dbReference>
<accession>A0A4U5LXN3</accession>
<keyword evidence="13" id="KW-1185">Reference proteome</keyword>
<dbReference type="InterPro" id="IPR001881">
    <property type="entry name" value="EGF-like_Ca-bd_dom"/>
</dbReference>
<keyword evidence="2 5" id="KW-0245">EGF-like domain</keyword>
<dbReference type="STRING" id="34508.A0A4U5LXN3"/>
<feature type="domain" description="EGF-like" evidence="10">
    <location>
        <begin position="100"/>
        <end position="131"/>
    </location>
</feature>
<evidence type="ECO:0000256" key="3">
    <source>
        <dbReference type="ARBA" id="ARBA00022737"/>
    </source>
</evidence>
<dbReference type="GO" id="GO:0016020">
    <property type="term" value="C:membrane"/>
    <property type="evidence" value="ECO:0007669"/>
    <property type="project" value="UniProtKB-SubCell"/>
</dbReference>
<feature type="disulfide bond" evidence="5">
    <location>
        <begin position="199"/>
        <end position="208"/>
    </location>
</feature>
<dbReference type="EMBL" id="AZBU02000011">
    <property type="protein sequence ID" value="TKR60977.1"/>
    <property type="molecule type" value="Genomic_DNA"/>
</dbReference>
<reference evidence="12 13" key="2">
    <citation type="journal article" date="2019" name="G3 (Bethesda)">
        <title>Hybrid Assembly of the Genome of the Entomopathogenic Nematode Steinernema carpocapsae Identifies the X-Chromosome.</title>
        <authorList>
            <person name="Serra L."/>
            <person name="Macchietto M."/>
            <person name="Macias-Munoz A."/>
            <person name="McGill C.J."/>
            <person name="Rodriguez I.M."/>
            <person name="Rodriguez B."/>
            <person name="Murad R."/>
            <person name="Mortazavi A."/>
        </authorList>
    </citation>
    <scope>NUCLEOTIDE SEQUENCE [LARGE SCALE GENOMIC DNA]</scope>
    <source>
        <strain evidence="12 13">ALL</strain>
    </source>
</reference>